<dbReference type="EMBL" id="MFQS01000054">
    <property type="protein sequence ID" value="OGH81937.1"/>
    <property type="molecule type" value="Genomic_DNA"/>
</dbReference>
<name>A0A1F6NDB8_9BACT</name>
<comment type="caution">
    <text evidence="11">The sequence shown here is derived from an EMBL/GenBank/DDBJ whole genome shotgun (WGS) entry which is preliminary data.</text>
</comment>
<evidence type="ECO:0000256" key="6">
    <source>
        <dbReference type="ARBA" id="ARBA00022932"/>
    </source>
</evidence>
<dbReference type="InterPro" id="IPR027417">
    <property type="entry name" value="P-loop_NTPase"/>
</dbReference>
<dbReference type="NCBIfam" id="TIGR01128">
    <property type="entry name" value="holA"/>
    <property type="match status" value="1"/>
</dbReference>
<dbReference type="Gene3D" id="1.20.272.10">
    <property type="match status" value="1"/>
</dbReference>
<gene>
    <name evidence="11" type="ORF">A2373_04490</name>
</gene>
<dbReference type="GO" id="GO:0003887">
    <property type="term" value="F:DNA-directed DNA polymerase activity"/>
    <property type="evidence" value="ECO:0007669"/>
    <property type="project" value="UniProtKB-KW"/>
</dbReference>
<dbReference type="InterPro" id="IPR008921">
    <property type="entry name" value="DNA_pol3_clamp-load_cplx_C"/>
</dbReference>
<evidence type="ECO:0000259" key="10">
    <source>
        <dbReference type="Pfam" id="PF21694"/>
    </source>
</evidence>
<feature type="domain" description="DNA polymerase III delta N-terminal" evidence="9">
    <location>
        <begin position="4"/>
        <end position="87"/>
    </location>
</feature>
<evidence type="ECO:0000313" key="11">
    <source>
        <dbReference type="EMBL" id="OGH81937.1"/>
    </source>
</evidence>
<dbReference type="PANTHER" id="PTHR34388:SF1">
    <property type="entry name" value="DNA POLYMERASE III SUBUNIT DELTA"/>
    <property type="match status" value="1"/>
</dbReference>
<evidence type="ECO:0000256" key="2">
    <source>
        <dbReference type="ARBA" id="ARBA00017703"/>
    </source>
</evidence>
<dbReference type="Pfam" id="PF06144">
    <property type="entry name" value="DNA_pol3_delta"/>
    <property type="match status" value="1"/>
</dbReference>
<dbReference type="GO" id="GO:0006261">
    <property type="term" value="P:DNA-templated DNA replication"/>
    <property type="evidence" value="ECO:0007669"/>
    <property type="project" value="TreeGrafter"/>
</dbReference>
<evidence type="ECO:0000256" key="4">
    <source>
        <dbReference type="ARBA" id="ARBA00022695"/>
    </source>
</evidence>
<accession>A0A1F6NDB8</accession>
<keyword evidence="6" id="KW-0239">DNA-directed DNA polymerase</keyword>
<dbReference type="STRING" id="1798697.A2373_04490"/>
<evidence type="ECO:0000256" key="1">
    <source>
        <dbReference type="ARBA" id="ARBA00012417"/>
    </source>
</evidence>
<dbReference type="InterPro" id="IPR010372">
    <property type="entry name" value="DNA_pol3_delta_N"/>
</dbReference>
<evidence type="ECO:0000256" key="8">
    <source>
        <dbReference type="ARBA" id="ARBA00049244"/>
    </source>
</evidence>
<evidence type="ECO:0000256" key="5">
    <source>
        <dbReference type="ARBA" id="ARBA00022705"/>
    </source>
</evidence>
<evidence type="ECO:0000313" key="12">
    <source>
        <dbReference type="Proteomes" id="UP000176300"/>
    </source>
</evidence>
<dbReference type="Gene3D" id="3.40.50.300">
    <property type="entry name" value="P-loop containing nucleotide triphosphate hydrolases"/>
    <property type="match status" value="1"/>
</dbReference>
<dbReference type="InterPro" id="IPR005790">
    <property type="entry name" value="DNA_polIII_delta"/>
</dbReference>
<feature type="domain" description="DNA polymerase III delta subunit-like C-terminal" evidence="10">
    <location>
        <begin position="199"/>
        <end position="319"/>
    </location>
</feature>
<comment type="similarity">
    <text evidence="7">Belongs to the DNA polymerase HolA subunit family.</text>
</comment>
<protein>
    <recommendedName>
        <fullName evidence="2">DNA polymerase III subunit delta</fullName>
        <ecNumber evidence="1">2.7.7.7</ecNumber>
    </recommendedName>
</protein>
<dbReference type="SUPFAM" id="SSF48019">
    <property type="entry name" value="post-AAA+ oligomerization domain-like"/>
    <property type="match status" value="1"/>
</dbReference>
<keyword evidence="3" id="KW-0808">Transferase</keyword>
<dbReference type="AlphaFoldDB" id="A0A1F6NDB8"/>
<keyword evidence="4" id="KW-0548">Nucleotidyltransferase</keyword>
<proteinExistence type="inferred from homology"/>
<keyword evidence="5" id="KW-0235">DNA replication</keyword>
<dbReference type="Pfam" id="PF21694">
    <property type="entry name" value="DNA_pol3_delta_C"/>
    <property type="match status" value="1"/>
</dbReference>
<dbReference type="PANTHER" id="PTHR34388">
    <property type="entry name" value="DNA POLYMERASE III SUBUNIT DELTA"/>
    <property type="match status" value="1"/>
</dbReference>
<dbReference type="InterPro" id="IPR048466">
    <property type="entry name" value="DNA_pol3_delta-like_C"/>
</dbReference>
<reference evidence="11 12" key="1">
    <citation type="journal article" date="2016" name="Nat. Commun.">
        <title>Thousands of microbial genomes shed light on interconnected biogeochemical processes in an aquifer system.</title>
        <authorList>
            <person name="Anantharaman K."/>
            <person name="Brown C.T."/>
            <person name="Hug L.A."/>
            <person name="Sharon I."/>
            <person name="Castelle C.J."/>
            <person name="Probst A.J."/>
            <person name="Thomas B.C."/>
            <person name="Singh A."/>
            <person name="Wilkins M.J."/>
            <person name="Karaoz U."/>
            <person name="Brodie E.L."/>
            <person name="Williams K.H."/>
            <person name="Hubbard S.S."/>
            <person name="Banfield J.F."/>
        </authorList>
    </citation>
    <scope>NUCLEOTIDE SEQUENCE [LARGE SCALE GENOMIC DNA]</scope>
</reference>
<dbReference type="GO" id="GO:0003677">
    <property type="term" value="F:DNA binding"/>
    <property type="evidence" value="ECO:0007669"/>
    <property type="project" value="InterPro"/>
</dbReference>
<dbReference type="Proteomes" id="UP000176300">
    <property type="component" value="Unassembled WGS sequence"/>
</dbReference>
<dbReference type="Gene3D" id="1.10.8.60">
    <property type="match status" value="1"/>
</dbReference>
<evidence type="ECO:0000256" key="3">
    <source>
        <dbReference type="ARBA" id="ARBA00022679"/>
    </source>
</evidence>
<sequence>MYIFIYGKDTFRSRKYLSDNIKRFIKERDPQKLNTVVLDCQDNERVDVMGQIMAQPFLAEKRMTVLKNLLVSKNEGLQNEIMKKIKENSLPEASVVIFWEGIDAFKTKMGKDLLALFKKGKFCVQFDELKGVHLNNWIKEEVEAGGGKIDNNAILYLATESKGDTWYLNSLINQLISYCEGKEITAGDAQLFLDERADDSIFNLVDAIVGKREKQVFKMIQEQYKIGEDVQFIFSMILRQFRIMLEIRDLFERQSDTNSNDLAKKLNLHPFVVKKTLPLIRHYNMEKLKEVYAGLLELDIQIKTSQGDEETLLDIFAAKVCL</sequence>
<evidence type="ECO:0000259" key="9">
    <source>
        <dbReference type="Pfam" id="PF06144"/>
    </source>
</evidence>
<comment type="catalytic activity">
    <reaction evidence="8">
        <text>DNA(n) + a 2'-deoxyribonucleoside 5'-triphosphate = DNA(n+1) + diphosphate</text>
        <dbReference type="Rhea" id="RHEA:22508"/>
        <dbReference type="Rhea" id="RHEA-COMP:17339"/>
        <dbReference type="Rhea" id="RHEA-COMP:17340"/>
        <dbReference type="ChEBI" id="CHEBI:33019"/>
        <dbReference type="ChEBI" id="CHEBI:61560"/>
        <dbReference type="ChEBI" id="CHEBI:173112"/>
        <dbReference type="EC" id="2.7.7.7"/>
    </reaction>
</comment>
<evidence type="ECO:0000256" key="7">
    <source>
        <dbReference type="ARBA" id="ARBA00034754"/>
    </source>
</evidence>
<dbReference type="EC" id="2.7.7.7" evidence="1"/>
<dbReference type="GO" id="GO:0009360">
    <property type="term" value="C:DNA polymerase III complex"/>
    <property type="evidence" value="ECO:0007669"/>
    <property type="project" value="InterPro"/>
</dbReference>
<organism evidence="11 12">
    <name type="scientific">Candidatus Magasanikbacteria bacterium RIFOXYB1_FULL_40_15</name>
    <dbReference type="NCBI Taxonomy" id="1798697"/>
    <lineage>
        <taxon>Bacteria</taxon>
        <taxon>Candidatus Magasanikiibacteriota</taxon>
    </lineage>
</organism>